<sequence length="572" mass="63149">MRTVFQYLRPQAGRMAFQMFVKFIGTITELLLPWMLSHILDEIVPLREMRLVYLWGVLMLAAAAAAFFGNVIANRMSINISRRFIERLRHDAFARVSFLSSRQVDGFTLSSLISRLTTDTYNVHQMVDRMQRLGVRGPILLLGGICVTIVLEPVLTLTLACTLPLLAVVVFGVSRRGVPLYVRVQEAVDAMVRKVQENMTGVRVIKALSRSDYEAERFDEINREVVRRDQRASTVMALSNPMMSLLLNLGLTAVVVVGAYRVNGGVSQSGKIIAFLSYFTIILNALLMVSRLFVIYSKGAASARRIEEVLQSPADPLPGDPDPQKSAYHVEFRHVTFSYHRSAGKTRDDLTDVSFALRRGQTLGIIGPTGSGKSTIVSLLLRFYDADAGEIRIGGRRIEGIPPEELYAMFGVVFQNDFIPAGTIREGIDFGRGLPDEDLLLAARLAQADFVFEKEGGLSHPVAARGANLSGGQKQRLLIARALAARPDILVLDDCSSALDYRTDRALRGALRRGLSGTTTVIVAQRVSSILHADHILVLDGGRVIGSGTHEELLRTCADYREIYEIQMGQAV</sequence>
<evidence type="ECO:0000256" key="1">
    <source>
        <dbReference type="ARBA" id="ARBA00004651"/>
    </source>
</evidence>
<dbReference type="InterPro" id="IPR003439">
    <property type="entry name" value="ABC_transporter-like_ATP-bd"/>
</dbReference>
<protein>
    <submittedName>
        <fullName evidence="12">ABC transporter ATP-binding protein</fullName>
    </submittedName>
</protein>
<dbReference type="InterPro" id="IPR039421">
    <property type="entry name" value="Type_1_exporter"/>
</dbReference>
<dbReference type="InterPro" id="IPR017871">
    <property type="entry name" value="ABC_transporter-like_CS"/>
</dbReference>
<dbReference type="CDD" id="cd18548">
    <property type="entry name" value="ABC_6TM_Tm287_like"/>
    <property type="match status" value="1"/>
</dbReference>
<evidence type="ECO:0000256" key="7">
    <source>
        <dbReference type="ARBA" id="ARBA00022989"/>
    </source>
</evidence>
<keyword evidence="6 12" id="KW-0067">ATP-binding</keyword>
<evidence type="ECO:0000256" key="6">
    <source>
        <dbReference type="ARBA" id="ARBA00022840"/>
    </source>
</evidence>
<evidence type="ECO:0000256" key="2">
    <source>
        <dbReference type="ARBA" id="ARBA00022448"/>
    </source>
</evidence>
<keyword evidence="2" id="KW-0813">Transport</keyword>
<feature type="domain" description="ABC transmembrane type-1" evidence="11">
    <location>
        <begin position="19"/>
        <end position="298"/>
    </location>
</feature>
<keyword evidence="8 9" id="KW-0472">Membrane</keyword>
<dbReference type="SUPFAM" id="SSF90123">
    <property type="entry name" value="ABC transporter transmembrane region"/>
    <property type="match status" value="1"/>
</dbReference>
<feature type="transmembrane region" description="Helical" evidence="9">
    <location>
        <begin position="237"/>
        <end position="260"/>
    </location>
</feature>
<reference evidence="12" key="2">
    <citation type="journal article" date="2021" name="PeerJ">
        <title>Extensive microbial diversity within the chicken gut microbiome revealed by metagenomics and culture.</title>
        <authorList>
            <person name="Gilroy R."/>
            <person name="Ravi A."/>
            <person name="Getino M."/>
            <person name="Pursley I."/>
            <person name="Horton D.L."/>
            <person name="Alikhan N.F."/>
            <person name="Baker D."/>
            <person name="Gharbi K."/>
            <person name="Hall N."/>
            <person name="Watson M."/>
            <person name="Adriaenssens E.M."/>
            <person name="Foster-Nyarko E."/>
            <person name="Jarju S."/>
            <person name="Secka A."/>
            <person name="Antonio M."/>
            <person name="Oren A."/>
            <person name="Chaudhuri R.R."/>
            <person name="La Ragione R."/>
            <person name="Hildebrand F."/>
            <person name="Pallen M.J."/>
        </authorList>
    </citation>
    <scope>NUCLEOTIDE SEQUENCE</scope>
    <source>
        <strain evidence="12">ChiGjej2B2-16831</strain>
    </source>
</reference>
<keyword evidence="7 9" id="KW-1133">Transmembrane helix</keyword>
<dbReference type="GO" id="GO:0005886">
    <property type="term" value="C:plasma membrane"/>
    <property type="evidence" value="ECO:0007669"/>
    <property type="project" value="UniProtKB-SubCell"/>
</dbReference>
<feature type="transmembrane region" description="Helical" evidence="9">
    <location>
        <begin position="133"/>
        <end position="151"/>
    </location>
</feature>
<reference evidence="12" key="1">
    <citation type="submission" date="2020-10" db="EMBL/GenBank/DDBJ databases">
        <authorList>
            <person name="Gilroy R."/>
        </authorList>
    </citation>
    <scope>NUCLEOTIDE SEQUENCE</scope>
    <source>
        <strain evidence="12">ChiGjej2B2-16831</strain>
    </source>
</reference>
<dbReference type="PANTHER" id="PTHR24221">
    <property type="entry name" value="ATP-BINDING CASSETTE SUB-FAMILY B"/>
    <property type="match status" value="1"/>
</dbReference>
<dbReference type="GO" id="GO:0005524">
    <property type="term" value="F:ATP binding"/>
    <property type="evidence" value="ECO:0007669"/>
    <property type="project" value="UniProtKB-KW"/>
</dbReference>
<feature type="transmembrane region" description="Helical" evidence="9">
    <location>
        <begin position="157"/>
        <end position="174"/>
    </location>
</feature>
<dbReference type="AlphaFoldDB" id="A0A9D1N4X9"/>
<dbReference type="SUPFAM" id="SSF52540">
    <property type="entry name" value="P-loop containing nucleoside triphosphate hydrolases"/>
    <property type="match status" value="1"/>
</dbReference>
<evidence type="ECO:0000313" key="12">
    <source>
        <dbReference type="EMBL" id="HIU94807.1"/>
    </source>
</evidence>
<dbReference type="InterPro" id="IPR027417">
    <property type="entry name" value="P-loop_NTPase"/>
</dbReference>
<dbReference type="Gene3D" id="1.20.1560.10">
    <property type="entry name" value="ABC transporter type 1, transmembrane domain"/>
    <property type="match status" value="1"/>
</dbReference>
<dbReference type="SMART" id="SM00382">
    <property type="entry name" value="AAA"/>
    <property type="match status" value="1"/>
</dbReference>
<dbReference type="PROSITE" id="PS00211">
    <property type="entry name" value="ABC_TRANSPORTER_1"/>
    <property type="match status" value="1"/>
</dbReference>
<dbReference type="Proteomes" id="UP000824128">
    <property type="component" value="Unassembled WGS sequence"/>
</dbReference>
<comment type="subcellular location">
    <subcellularLocation>
        <location evidence="1">Cell membrane</location>
        <topology evidence="1">Multi-pass membrane protein</topology>
    </subcellularLocation>
</comment>
<dbReference type="PANTHER" id="PTHR24221:SF276">
    <property type="entry name" value="ABC TRANSPORTER, ATP-BINDING_PERMEASE PROTEIN"/>
    <property type="match status" value="1"/>
</dbReference>
<feature type="transmembrane region" description="Helical" evidence="9">
    <location>
        <begin position="52"/>
        <end position="73"/>
    </location>
</feature>
<name>A0A9D1N4X9_9FIRM</name>
<keyword evidence="3" id="KW-1003">Cell membrane</keyword>
<dbReference type="InterPro" id="IPR011527">
    <property type="entry name" value="ABC1_TM_dom"/>
</dbReference>
<dbReference type="FunFam" id="3.40.50.300:FF:000854">
    <property type="entry name" value="Multidrug ABC transporter ATP-binding protein"/>
    <property type="match status" value="1"/>
</dbReference>
<evidence type="ECO:0000256" key="4">
    <source>
        <dbReference type="ARBA" id="ARBA00022692"/>
    </source>
</evidence>
<evidence type="ECO:0000256" key="3">
    <source>
        <dbReference type="ARBA" id="ARBA00022475"/>
    </source>
</evidence>
<dbReference type="PROSITE" id="PS50929">
    <property type="entry name" value="ABC_TM1F"/>
    <property type="match status" value="1"/>
</dbReference>
<dbReference type="EMBL" id="DVNZ01000209">
    <property type="protein sequence ID" value="HIU94807.1"/>
    <property type="molecule type" value="Genomic_DNA"/>
</dbReference>
<proteinExistence type="predicted"/>
<accession>A0A9D1N4X9</accession>
<keyword evidence="4 9" id="KW-0812">Transmembrane</keyword>
<keyword evidence="5" id="KW-0547">Nucleotide-binding</keyword>
<dbReference type="GO" id="GO:0016887">
    <property type="term" value="F:ATP hydrolysis activity"/>
    <property type="evidence" value="ECO:0007669"/>
    <property type="project" value="InterPro"/>
</dbReference>
<evidence type="ECO:0000259" key="11">
    <source>
        <dbReference type="PROSITE" id="PS50929"/>
    </source>
</evidence>
<feature type="domain" description="ABC transporter" evidence="10">
    <location>
        <begin position="330"/>
        <end position="566"/>
    </location>
</feature>
<feature type="transmembrane region" description="Helical" evidence="9">
    <location>
        <begin position="20"/>
        <end position="40"/>
    </location>
</feature>
<evidence type="ECO:0000256" key="9">
    <source>
        <dbReference type="SAM" id="Phobius"/>
    </source>
</evidence>
<gene>
    <name evidence="12" type="ORF">IAD24_06565</name>
</gene>
<evidence type="ECO:0000256" key="8">
    <source>
        <dbReference type="ARBA" id="ARBA00023136"/>
    </source>
</evidence>
<dbReference type="Pfam" id="PF00664">
    <property type="entry name" value="ABC_membrane"/>
    <property type="match status" value="1"/>
</dbReference>
<organism evidence="12 13">
    <name type="scientific">Candidatus Aphodomorpha intestinavium</name>
    <dbReference type="NCBI Taxonomy" id="2840672"/>
    <lineage>
        <taxon>Bacteria</taxon>
        <taxon>Bacillati</taxon>
        <taxon>Bacillota</taxon>
        <taxon>Clostridia</taxon>
        <taxon>Eubacteriales</taxon>
        <taxon>Candidatus Aphodomorpha</taxon>
    </lineage>
</organism>
<dbReference type="InterPro" id="IPR003593">
    <property type="entry name" value="AAA+_ATPase"/>
</dbReference>
<dbReference type="PROSITE" id="PS50893">
    <property type="entry name" value="ABC_TRANSPORTER_2"/>
    <property type="match status" value="1"/>
</dbReference>
<evidence type="ECO:0000313" key="13">
    <source>
        <dbReference type="Proteomes" id="UP000824128"/>
    </source>
</evidence>
<evidence type="ECO:0000256" key="5">
    <source>
        <dbReference type="ARBA" id="ARBA00022741"/>
    </source>
</evidence>
<feature type="transmembrane region" description="Helical" evidence="9">
    <location>
        <begin position="272"/>
        <end position="296"/>
    </location>
</feature>
<comment type="caution">
    <text evidence="12">The sequence shown here is derived from an EMBL/GenBank/DDBJ whole genome shotgun (WGS) entry which is preliminary data.</text>
</comment>
<evidence type="ECO:0000259" key="10">
    <source>
        <dbReference type="PROSITE" id="PS50893"/>
    </source>
</evidence>
<dbReference type="GO" id="GO:0140359">
    <property type="term" value="F:ABC-type transporter activity"/>
    <property type="evidence" value="ECO:0007669"/>
    <property type="project" value="InterPro"/>
</dbReference>
<dbReference type="Gene3D" id="3.40.50.300">
    <property type="entry name" value="P-loop containing nucleotide triphosphate hydrolases"/>
    <property type="match status" value="1"/>
</dbReference>
<dbReference type="Pfam" id="PF00005">
    <property type="entry name" value="ABC_tran"/>
    <property type="match status" value="1"/>
</dbReference>
<dbReference type="InterPro" id="IPR036640">
    <property type="entry name" value="ABC1_TM_sf"/>
</dbReference>